<dbReference type="EMBL" id="VNKQ01000003">
    <property type="protein sequence ID" value="KAG0652215.1"/>
    <property type="molecule type" value="Genomic_DNA"/>
</dbReference>
<evidence type="ECO:0000256" key="1">
    <source>
        <dbReference type="ARBA" id="ARBA00022630"/>
    </source>
</evidence>
<name>A0A9P7B0I2_9HELO</name>
<dbReference type="PANTHER" id="PTHR23023">
    <property type="entry name" value="DIMETHYLANILINE MONOOXYGENASE"/>
    <property type="match status" value="1"/>
</dbReference>
<reference evidence="5" key="1">
    <citation type="submission" date="2019-07" db="EMBL/GenBank/DDBJ databases">
        <title>Hyphodiscus hymeniophilus genome sequencing and assembly.</title>
        <authorList>
            <person name="Kramer G."/>
            <person name="Nodwell J."/>
        </authorList>
    </citation>
    <scope>NUCLEOTIDE SEQUENCE</scope>
    <source>
        <strain evidence="5">ATCC 34498</strain>
    </source>
</reference>
<organism evidence="5 6">
    <name type="scientific">Hyphodiscus hymeniophilus</name>
    <dbReference type="NCBI Taxonomy" id="353542"/>
    <lineage>
        <taxon>Eukaryota</taxon>
        <taxon>Fungi</taxon>
        <taxon>Dikarya</taxon>
        <taxon>Ascomycota</taxon>
        <taxon>Pezizomycotina</taxon>
        <taxon>Leotiomycetes</taxon>
        <taxon>Helotiales</taxon>
        <taxon>Hyphodiscaceae</taxon>
        <taxon>Hyphodiscus</taxon>
    </lineage>
</organism>
<dbReference type="InterPro" id="IPR050346">
    <property type="entry name" value="FMO-like"/>
</dbReference>
<gene>
    <name evidence="5" type="ORF">D0Z07_0838</name>
</gene>
<keyword evidence="5" id="KW-0503">Monooxygenase</keyword>
<evidence type="ECO:0000256" key="3">
    <source>
        <dbReference type="ARBA" id="ARBA00023002"/>
    </source>
</evidence>
<evidence type="ECO:0000313" key="5">
    <source>
        <dbReference type="EMBL" id="KAG0652215.1"/>
    </source>
</evidence>
<keyword evidence="1" id="KW-0285">Flavoprotein</keyword>
<dbReference type="Gene3D" id="3.50.50.60">
    <property type="entry name" value="FAD/NAD(P)-binding domain"/>
    <property type="match status" value="1"/>
</dbReference>
<evidence type="ECO:0000313" key="6">
    <source>
        <dbReference type="Proteomes" id="UP000785200"/>
    </source>
</evidence>
<keyword evidence="6" id="KW-1185">Reference proteome</keyword>
<dbReference type="Proteomes" id="UP000785200">
    <property type="component" value="Unassembled WGS sequence"/>
</dbReference>
<dbReference type="AlphaFoldDB" id="A0A9P7B0I2"/>
<proteinExistence type="predicted"/>
<sequence length="619" mass="69155">MDSNAAPEHHRVLVVGAGINGLIIAKTYLEIDPSVDVLIIDCEPSLGGVWSKDRIYPGLCYEAPTPLLDFSDMTMAEEFGMEDWTDIPGDRVNEHLVRYATKFDLIKRCRFNVMVQNIEREGLGWKVIVRSIASGCPWTASNESPLQGLTCDKLILATGCTSQPEKPNIDLSSFDGFNLHSSEMGRRYTELTADSVQHVTVVGGHKSALEAVGTAAQAGKKVEWIMRVKGGGPTWMFPSRGPDGSSLQKLSTLRVLSVIGLSVYDYGSRLNRFLHSGQWWLGTYLTAWFWAYMTKSLKGDKYTKSETGRKLEPSLDSTFWCVPGGTITQERDLETLRLVDEEKLIRINRAHIVSAQGRSVTFDTGITIETDGIVWCTGWGLSNNPLVTASLANELGLPMQQCQVSTSEKEYWEALETEAGDRLLDLYKVLREPPENAVPNALTITPYRLFRQIIPPKLAARGDNSVVLIGNYSNGPVQLTGEIVSLFAVAYLEDMLPPATTALLRNTEAMHKDIAMIDAFRRKRYLGFTPYRVAVLEWTEHVDRLMADLGLRADRKRLHTPGGWKGWFGLKAWYREWFEGYFGSDYNGIVQEFLLGVEQRRDIGCGKANATSVDEFKNA</sequence>
<dbReference type="GO" id="GO:0004497">
    <property type="term" value="F:monooxygenase activity"/>
    <property type="evidence" value="ECO:0007669"/>
    <property type="project" value="UniProtKB-KW"/>
</dbReference>
<dbReference type="Pfam" id="PF07992">
    <property type="entry name" value="Pyr_redox_2"/>
    <property type="match status" value="1"/>
</dbReference>
<keyword evidence="3" id="KW-0560">Oxidoreductase</keyword>
<protein>
    <submittedName>
        <fullName evidence="5">FAD-dependent monooxygenase DEP4</fullName>
    </submittedName>
</protein>
<comment type="caution">
    <text evidence="5">The sequence shown here is derived from an EMBL/GenBank/DDBJ whole genome shotgun (WGS) entry which is preliminary data.</text>
</comment>
<dbReference type="InterPro" id="IPR036188">
    <property type="entry name" value="FAD/NAD-bd_sf"/>
</dbReference>
<dbReference type="SUPFAM" id="SSF51905">
    <property type="entry name" value="FAD/NAD(P)-binding domain"/>
    <property type="match status" value="2"/>
</dbReference>
<feature type="domain" description="FAD/NAD(P)-binding" evidence="4">
    <location>
        <begin position="11"/>
        <end position="227"/>
    </location>
</feature>
<evidence type="ECO:0000259" key="4">
    <source>
        <dbReference type="Pfam" id="PF07992"/>
    </source>
</evidence>
<dbReference type="OrthoDB" id="2915840at2759"/>
<accession>A0A9P7B0I2</accession>
<dbReference type="InterPro" id="IPR023753">
    <property type="entry name" value="FAD/NAD-binding_dom"/>
</dbReference>
<keyword evidence="2" id="KW-0274">FAD</keyword>
<evidence type="ECO:0000256" key="2">
    <source>
        <dbReference type="ARBA" id="ARBA00022827"/>
    </source>
</evidence>